<dbReference type="GO" id="GO:0003677">
    <property type="term" value="F:DNA binding"/>
    <property type="evidence" value="ECO:0007669"/>
    <property type="project" value="UniProtKB-KW"/>
</dbReference>
<evidence type="ECO:0000313" key="4">
    <source>
        <dbReference type="Proteomes" id="UP000674234"/>
    </source>
</evidence>
<accession>A0A941AHH1</accession>
<dbReference type="SMART" id="SM00278">
    <property type="entry name" value="HhH1"/>
    <property type="match status" value="2"/>
</dbReference>
<dbReference type="NCBIfam" id="TIGR00426">
    <property type="entry name" value="competence protein ComEA helix-hairpin-helix repeat region"/>
    <property type="match status" value="1"/>
</dbReference>
<dbReference type="EMBL" id="JAFCNB010000001">
    <property type="protein sequence ID" value="MBP2702702.1"/>
    <property type="molecule type" value="Genomic_DNA"/>
</dbReference>
<dbReference type="Pfam" id="PF10531">
    <property type="entry name" value="SLBB"/>
    <property type="match status" value="1"/>
</dbReference>
<evidence type="ECO:0000259" key="2">
    <source>
        <dbReference type="SMART" id="SM00278"/>
    </source>
</evidence>
<feature type="domain" description="Helix-hairpin-helix DNA-binding motif class 1" evidence="2">
    <location>
        <begin position="198"/>
        <end position="217"/>
    </location>
</feature>
<keyword evidence="3" id="KW-0238">DNA-binding</keyword>
<proteinExistence type="predicted"/>
<dbReference type="InterPro" id="IPR051675">
    <property type="entry name" value="Endo/Exo/Phosphatase_dom_1"/>
</dbReference>
<dbReference type="GO" id="GO:0015627">
    <property type="term" value="C:type II protein secretion system complex"/>
    <property type="evidence" value="ECO:0007669"/>
    <property type="project" value="TreeGrafter"/>
</dbReference>
<dbReference type="GO" id="GO:0006281">
    <property type="term" value="P:DNA repair"/>
    <property type="evidence" value="ECO:0007669"/>
    <property type="project" value="InterPro"/>
</dbReference>
<keyword evidence="1" id="KW-1133">Transmembrane helix</keyword>
<dbReference type="Pfam" id="PF12836">
    <property type="entry name" value="HHH_3"/>
    <property type="match status" value="1"/>
</dbReference>
<feature type="domain" description="Helix-hairpin-helix DNA-binding motif class 1" evidence="2">
    <location>
        <begin position="168"/>
        <end position="187"/>
    </location>
</feature>
<name>A0A941AHH1_9ACTN</name>
<dbReference type="InterPro" id="IPR004509">
    <property type="entry name" value="Competence_ComEA_HhH"/>
</dbReference>
<protein>
    <submittedName>
        <fullName evidence="3">ComEA family DNA-binding protein</fullName>
    </submittedName>
</protein>
<dbReference type="SUPFAM" id="SSF47781">
    <property type="entry name" value="RuvA domain 2-like"/>
    <property type="match status" value="1"/>
</dbReference>
<comment type="caution">
    <text evidence="3">The sequence shown here is derived from an EMBL/GenBank/DDBJ whole genome shotgun (WGS) entry which is preliminary data.</text>
</comment>
<keyword evidence="1" id="KW-0472">Membrane</keyword>
<gene>
    <name evidence="3" type="ORF">JOL79_02665</name>
</gene>
<dbReference type="InterPro" id="IPR019554">
    <property type="entry name" value="Soluble_ligand-bd"/>
</dbReference>
<organism evidence="3 4">
    <name type="scientific">Microbispora oryzae</name>
    <dbReference type="NCBI Taxonomy" id="2806554"/>
    <lineage>
        <taxon>Bacteria</taxon>
        <taxon>Bacillati</taxon>
        <taxon>Actinomycetota</taxon>
        <taxon>Actinomycetes</taxon>
        <taxon>Streptosporangiales</taxon>
        <taxon>Streptosporangiaceae</taxon>
        <taxon>Microbispora</taxon>
    </lineage>
</organism>
<keyword evidence="4" id="KW-1185">Reference proteome</keyword>
<sequence>MRAAADRTLPRLDPGGPGLRVLVVAGLLAASAAGFLAWRSRPEAEPVAAPPIPAGVAPSLVSPASPLTPAGPSSPPSAVSRVVVYVSGKVRRPGVLTLAAGSRVVDAIQAAGGVRAGADPGGVNLARRLVDGEQIAVGGRGQATVGAQGGAAVPGAGEPLNLNTATVEQLDTLPGVGEVLAQRIVGYRDAHGGFASVDQLGDVSGIGARRLEELRDKVVV</sequence>
<feature type="transmembrane region" description="Helical" evidence="1">
    <location>
        <begin position="21"/>
        <end position="38"/>
    </location>
</feature>
<dbReference type="Proteomes" id="UP000674234">
    <property type="component" value="Unassembled WGS sequence"/>
</dbReference>
<dbReference type="GO" id="GO:0015628">
    <property type="term" value="P:protein secretion by the type II secretion system"/>
    <property type="evidence" value="ECO:0007669"/>
    <property type="project" value="TreeGrafter"/>
</dbReference>
<dbReference type="InterPro" id="IPR010994">
    <property type="entry name" value="RuvA_2-like"/>
</dbReference>
<evidence type="ECO:0000313" key="3">
    <source>
        <dbReference type="EMBL" id="MBP2702702.1"/>
    </source>
</evidence>
<dbReference type="Gene3D" id="1.10.150.320">
    <property type="entry name" value="Photosystem II 12 kDa extrinsic protein"/>
    <property type="match status" value="1"/>
</dbReference>
<dbReference type="Gene3D" id="3.10.560.10">
    <property type="entry name" value="Outer membrane lipoprotein wza domain like"/>
    <property type="match status" value="1"/>
</dbReference>
<reference evidence="3" key="1">
    <citation type="submission" date="2021-02" db="EMBL/GenBank/DDBJ databases">
        <title>Draft genome sequence of Microbispora sp. RL4-1S isolated from rice leaves in Thailand.</title>
        <authorList>
            <person name="Muangham S."/>
            <person name="Duangmal K."/>
        </authorList>
    </citation>
    <scope>NUCLEOTIDE SEQUENCE</scope>
    <source>
        <strain evidence="3">RL4-1S</strain>
    </source>
</reference>
<dbReference type="PANTHER" id="PTHR21180">
    <property type="entry name" value="ENDONUCLEASE/EXONUCLEASE/PHOSPHATASE FAMILY DOMAIN-CONTAINING PROTEIN 1"/>
    <property type="match status" value="1"/>
</dbReference>
<dbReference type="InterPro" id="IPR003583">
    <property type="entry name" value="Hlx-hairpin-Hlx_DNA-bd_motif"/>
</dbReference>
<dbReference type="PANTHER" id="PTHR21180:SF32">
    <property type="entry name" value="ENDONUCLEASE_EXONUCLEASE_PHOSPHATASE FAMILY DOMAIN-CONTAINING PROTEIN 1"/>
    <property type="match status" value="1"/>
</dbReference>
<keyword evidence="1" id="KW-0812">Transmembrane</keyword>
<evidence type="ECO:0000256" key="1">
    <source>
        <dbReference type="SAM" id="Phobius"/>
    </source>
</evidence>
<dbReference type="AlphaFoldDB" id="A0A941AHH1"/>